<comment type="catalytic activity">
    <reaction evidence="2">
        <text>2 GTP = 3',3'-c-di-GMP + 2 diphosphate</text>
        <dbReference type="Rhea" id="RHEA:24898"/>
        <dbReference type="ChEBI" id="CHEBI:33019"/>
        <dbReference type="ChEBI" id="CHEBI:37565"/>
        <dbReference type="ChEBI" id="CHEBI:58805"/>
        <dbReference type="EC" id="2.7.7.65"/>
    </reaction>
</comment>
<dbReference type="InterPro" id="IPR050469">
    <property type="entry name" value="Diguanylate_Cyclase"/>
</dbReference>
<accession>A0ABS3CPR3</accession>
<dbReference type="PROSITE" id="PS50887">
    <property type="entry name" value="GGDEF"/>
    <property type="match status" value="1"/>
</dbReference>
<proteinExistence type="predicted"/>
<dbReference type="InterPro" id="IPR029787">
    <property type="entry name" value="Nucleotide_cyclase"/>
</dbReference>
<dbReference type="Proteomes" id="UP000663992">
    <property type="component" value="Unassembled WGS sequence"/>
</dbReference>
<reference evidence="5 6" key="1">
    <citation type="submission" date="2021-03" db="EMBL/GenBank/DDBJ databases">
        <title>novel species isolated from a fishpond in China.</title>
        <authorList>
            <person name="Lu H."/>
            <person name="Cai Z."/>
        </authorList>
    </citation>
    <scope>NUCLEOTIDE SEQUENCE [LARGE SCALE GENOMIC DNA]</scope>
    <source>
        <strain evidence="5 6">Y57</strain>
    </source>
</reference>
<comment type="caution">
    <text evidence="5">The sequence shown here is derived from an EMBL/GenBank/DDBJ whole genome shotgun (WGS) entry which is preliminary data.</text>
</comment>
<dbReference type="InterPro" id="IPR000160">
    <property type="entry name" value="GGDEF_dom"/>
</dbReference>
<dbReference type="CDD" id="cd01949">
    <property type="entry name" value="GGDEF"/>
    <property type="match status" value="1"/>
</dbReference>
<sequence>MSRAGNLPLRILIIIPTTLLFLVGAMLIGGIFVHTSLDTGRAFGHQMAEERSKRLASQILQLTEQLPAVLTLNAEGILSGRLDIQQPESLAPWLYTQIRQFERISFISVALPDGRYITGARDPGENIQPHIAANFIDGRLKLAGYQANPDGSLGARNSELLDYDPRQRPFMLAALKTPGELAWGSIYHYAGMPDFGISMSLAVLDAQGKVIAVCGVDMALERLNEFMADIPLGNAGVAYLADAEGKLIATSSPTLPFVDPDNPSNRLNLATHPSALLRKVSQYQVDDRPFVGALDAGDSRYLTNIRRIDLGYGKHWQLGVLLPEQEFVGKTEQTTRHALGFVLMTLVLLALCGALLGGFIARPIEQISQLANSRALNALRQNSFKASQIREVQHLSASLAHLGDELADAIDKLEDRVIHRTQQLQEANDKLQQLSIQDSLTGIANRRAFDEHLRQQWLNAKREKQPLSLLLIDIDHFKAFNDKYGHPAGDQALIQVAEQLAQQLHRPDDLVARYGGEEFAVILPNTTVTAAAVLAEQMRQAIAGRPAMIDDKPYFLTISIGLSSVIPTAEHNTRALLQRADQHLYQAKADGRNRVSMDEQ</sequence>
<evidence type="ECO:0000256" key="1">
    <source>
        <dbReference type="ARBA" id="ARBA00012528"/>
    </source>
</evidence>
<dbReference type="Pfam" id="PF00990">
    <property type="entry name" value="GGDEF"/>
    <property type="match status" value="1"/>
</dbReference>
<keyword evidence="6" id="KW-1185">Reference proteome</keyword>
<dbReference type="PANTHER" id="PTHR45138">
    <property type="entry name" value="REGULATORY COMPONENTS OF SENSORY TRANSDUCTION SYSTEM"/>
    <property type="match status" value="1"/>
</dbReference>
<dbReference type="PANTHER" id="PTHR45138:SF9">
    <property type="entry name" value="DIGUANYLATE CYCLASE DGCM-RELATED"/>
    <property type="match status" value="1"/>
</dbReference>
<dbReference type="InterPro" id="IPR043128">
    <property type="entry name" value="Rev_trsase/Diguanyl_cyclase"/>
</dbReference>
<protein>
    <recommendedName>
        <fullName evidence="1">diguanylate cyclase</fullName>
        <ecNumber evidence="1">2.7.7.65</ecNumber>
    </recommendedName>
</protein>
<dbReference type="SUPFAM" id="SSF55073">
    <property type="entry name" value="Nucleotide cyclase"/>
    <property type="match status" value="1"/>
</dbReference>
<feature type="transmembrane region" description="Helical" evidence="3">
    <location>
        <begin position="338"/>
        <end position="361"/>
    </location>
</feature>
<evidence type="ECO:0000256" key="2">
    <source>
        <dbReference type="ARBA" id="ARBA00034247"/>
    </source>
</evidence>
<dbReference type="Gene3D" id="3.30.450.20">
    <property type="entry name" value="PAS domain"/>
    <property type="match status" value="2"/>
</dbReference>
<evidence type="ECO:0000313" key="5">
    <source>
        <dbReference type="EMBL" id="MBN7819065.1"/>
    </source>
</evidence>
<evidence type="ECO:0000259" key="4">
    <source>
        <dbReference type="PROSITE" id="PS50887"/>
    </source>
</evidence>
<dbReference type="EC" id="2.7.7.65" evidence="1"/>
<keyword evidence="3" id="KW-1133">Transmembrane helix</keyword>
<evidence type="ECO:0000313" key="6">
    <source>
        <dbReference type="Proteomes" id="UP000663992"/>
    </source>
</evidence>
<dbReference type="Gene3D" id="3.30.70.270">
    <property type="match status" value="1"/>
</dbReference>
<dbReference type="EMBL" id="JAFKCS010000002">
    <property type="protein sequence ID" value="MBN7819065.1"/>
    <property type="molecule type" value="Genomic_DNA"/>
</dbReference>
<name>A0ABS3CPR3_9ALTE</name>
<feature type="transmembrane region" description="Helical" evidence="3">
    <location>
        <begin position="12"/>
        <end position="33"/>
    </location>
</feature>
<feature type="domain" description="GGDEF" evidence="4">
    <location>
        <begin position="465"/>
        <end position="600"/>
    </location>
</feature>
<organism evidence="5 6">
    <name type="scientific">Bowmanella yangjiangensis</name>
    <dbReference type="NCBI Taxonomy" id="2811230"/>
    <lineage>
        <taxon>Bacteria</taxon>
        <taxon>Pseudomonadati</taxon>
        <taxon>Pseudomonadota</taxon>
        <taxon>Gammaproteobacteria</taxon>
        <taxon>Alteromonadales</taxon>
        <taxon>Alteromonadaceae</taxon>
        <taxon>Bowmanella</taxon>
    </lineage>
</organism>
<dbReference type="RefSeq" id="WP_206592877.1">
    <property type="nucleotide sequence ID" value="NZ_JAFKCS010000002.1"/>
</dbReference>
<evidence type="ECO:0000256" key="3">
    <source>
        <dbReference type="SAM" id="Phobius"/>
    </source>
</evidence>
<dbReference type="NCBIfam" id="TIGR00254">
    <property type="entry name" value="GGDEF"/>
    <property type="match status" value="1"/>
</dbReference>
<keyword evidence="3" id="KW-0472">Membrane</keyword>
<dbReference type="SMART" id="SM00267">
    <property type="entry name" value="GGDEF"/>
    <property type="match status" value="1"/>
</dbReference>
<keyword evidence="3" id="KW-0812">Transmembrane</keyword>
<gene>
    <name evidence="5" type="ORF">J0A65_04265</name>
</gene>